<keyword evidence="1" id="KW-1133">Transmembrane helix</keyword>
<sequence>MEKVRKKRKWNWAQILAIFVLITLLISMVYAVVNLISAPSGNVPEGEQTKADYSLMLMQCVLGVVVLFLPSLISRKMKFVIPNAMYIVFIVFLYCAIYLGEVQSFYYLIPNWDTILHTFSGAMLGGLGFSIVSLLNNNERVTLSMSPIFVALFACSFAVLLGVFWEFYEFAADSFGMNMQKTMLEDGTMLQGHAAVADTMGDLFVDFLGAFVISIVGYFSIRKNKKWMQNFEFKKVDEEENKSVAKNK</sequence>
<feature type="transmembrane region" description="Helical" evidence="1">
    <location>
        <begin position="53"/>
        <end position="73"/>
    </location>
</feature>
<reference evidence="2 4" key="1">
    <citation type="submission" date="2015-02" db="EMBL/GenBank/DDBJ databases">
        <title>Sequencing of Listeria spp. dairy environmental strains.</title>
        <authorList>
            <person name="Muhterem-Uyar M."/>
            <person name="Wagner M."/>
            <person name="Schmitz-Esser S."/>
            <person name="Stessl B."/>
        </authorList>
    </citation>
    <scope>NUCLEOTIDE SEQUENCE [LARGE SCALE GENOMIC DNA]</scope>
    <source>
        <strain evidence="2 4">7KSM</strain>
    </source>
</reference>
<dbReference type="Proteomes" id="UP000033536">
    <property type="component" value="Unassembled WGS sequence"/>
</dbReference>
<dbReference type="Proteomes" id="UP000523362">
    <property type="component" value="Unassembled WGS sequence"/>
</dbReference>
<feature type="transmembrane region" description="Helical" evidence="1">
    <location>
        <begin position="85"/>
        <end position="109"/>
    </location>
</feature>
<dbReference type="AlphaFoldDB" id="A0A7X0X213"/>
<comment type="caution">
    <text evidence="3">The sequence shown here is derived from an EMBL/GenBank/DDBJ whole genome shotgun (WGS) entry which is preliminary data.</text>
</comment>
<gene>
    <name evidence="3" type="ORF">HB897_07450</name>
    <name evidence="2" type="ORF">UQ68_12055</name>
</gene>
<evidence type="ECO:0000313" key="2">
    <source>
        <dbReference type="EMBL" id="KKD45020.1"/>
    </source>
</evidence>
<keyword evidence="1" id="KW-0812">Transmembrane</keyword>
<accession>A0A7X0X213</accession>
<evidence type="ECO:0000256" key="1">
    <source>
        <dbReference type="SAM" id="Phobius"/>
    </source>
</evidence>
<dbReference type="Pfam" id="PF09997">
    <property type="entry name" value="DUF2238"/>
    <property type="match status" value="1"/>
</dbReference>
<dbReference type="InterPro" id="IPR014509">
    <property type="entry name" value="YjdF-like"/>
</dbReference>
<feature type="transmembrane region" description="Helical" evidence="1">
    <location>
        <begin position="12"/>
        <end position="33"/>
    </location>
</feature>
<evidence type="ECO:0000313" key="3">
    <source>
        <dbReference type="EMBL" id="MBC1486059.1"/>
    </source>
</evidence>
<organism evidence="3 5">
    <name type="scientific">Listeria seeligeri</name>
    <dbReference type="NCBI Taxonomy" id="1640"/>
    <lineage>
        <taxon>Bacteria</taxon>
        <taxon>Bacillati</taxon>
        <taxon>Bacillota</taxon>
        <taxon>Bacilli</taxon>
        <taxon>Bacillales</taxon>
        <taxon>Listeriaceae</taxon>
        <taxon>Listeria</taxon>
    </lineage>
</organism>
<proteinExistence type="predicted"/>
<keyword evidence="1" id="KW-0472">Membrane</keyword>
<dbReference type="EMBL" id="JYOM01000015">
    <property type="protein sequence ID" value="KKD45020.1"/>
    <property type="molecule type" value="Genomic_DNA"/>
</dbReference>
<evidence type="ECO:0000313" key="4">
    <source>
        <dbReference type="Proteomes" id="UP000033536"/>
    </source>
</evidence>
<feature type="transmembrane region" description="Helical" evidence="1">
    <location>
        <begin position="203"/>
        <end position="221"/>
    </location>
</feature>
<reference evidence="3 5" key="2">
    <citation type="submission" date="2020-03" db="EMBL/GenBank/DDBJ databases">
        <title>Soil Listeria distribution.</title>
        <authorList>
            <person name="Liao J."/>
            <person name="Wiedmann M."/>
        </authorList>
    </citation>
    <scope>NUCLEOTIDE SEQUENCE [LARGE SCALE GENOMIC DNA]</scope>
    <source>
        <strain evidence="3 5">FSL L7-1560</strain>
    </source>
</reference>
<evidence type="ECO:0000313" key="5">
    <source>
        <dbReference type="Proteomes" id="UP000523362"/>
    </source>
</evidence>
<keyword evidence="4" id="KW-1185">Reference proteome</keyword>
<dbReference type="RefSeq" id="WP_046327933.1">
    <property type="nucleotide sequence ID" value="NZ_CP063071.1"/>
</dbReference>
<name>A0A7X0X213_LISSE</name>
<dbReference type="EMBL" id="JAARRG010000004">
    <property type="protein sequence ID" value="MBC1486059.1"/>
    <property type="molecule type" value="Genomic_DNA"/>
</dbReference>
<feature type="transmembrane region" description="Helical" evidence="1">
    <location>
        <begin position="148"/>
        <end position="168"/>
    </location>
</feature>
<protein>
    <submittedName>
        <fullName evidence="2">Membrane protein</fullName>
    </submittedName>
</protein>
<feature type="transmembrane region" description="Helical" evidence="1">
    <location>
        <begin position="115"/>
        <end position="136"/>
    </location>
</feature>